<dbReference type="AlphaFoldDB" id="A0AB33VGW5"/>
<name>A0AB33VGW5_RALSU</name>
<gene>
    <name evidence="2" type="ORF">RRSL_03766</name>
</gene>
<reference evidence="2 3" key="1">
    <citation type="journal article" date="2006" name="Mol. Plant Microbe Interact.">
        <title>Identification of open reading frames unique to a select agent: Ralstonia solanacearum race 3 biovar 2.</title>
        <authorList>
            <person name="Gabriel D.W."/>
            <person name="Allen C."/>
            <person name="Schell M."/>
            <person name="Denny T.P."/>
            <person name="Greenberg J.T."/>
            <person name="Duan Y.P."/>
            <person name="Flores-Cruz Z."/>
            <person name="Huang Q."/>
            <person name="Clifford J.M."/>
            <person name="Presting G."/>
            <person name="Gonzalez E.T."/>
            <person name="Reddy J."/>
            <person name="Elphinstone J."/>
            <person name="Swanson J."/>
            <person name="Yao J."/>
            <person name="Mulholland V."/>
            <person name="Liu L."/>
            <person name="Farmerie W."/>
            <person name="Patnaikuni M."/>
            <person name="Balogh B."/>
            <person name="Norman D."/>
            <person name="Alvarez A."/>
            <person name="Castillo J.A."/>
            <person name="Jones J."/>
            <person name="Saddler G."/>
            <person name="Walunas T."/>
            <person name="Zhukov A."/>
            <person name="Mikhailova N."/>
        </authorList>
    </citation>
    <scope>NUCLEOTIDE SEQUENCE [LARGE SCALE GENOMIC DNA]</scope>
    <source>
        <strain evidence="2 3">UW551</strain>
    </source>
</reference>
<accession>A0AB33VGW5</accession>
<evidence type="ECO:0000256" key="1">
    <source>
        <dbReference type="SAM" id="MobiDB-lite"/>
    </source>
</evidence>
<evidence type="ECO:0000313" key="3">
    <source>
        <dbReference type="Proteomes" id="UP000005933"/>
    </source>
</evidence>
<dbReference type="EMBL" id="AAKL01000009">
    <property type="protein sequence ID" value="EAP73853.1"/>
    <property type="molecule type" value="Genomic_DNA"/>
</dbReference>
<sequence length="115" mass="12122">MTCRRGLARPIPTGHGPGWRRRAHGRTNGYKATRAQPQRRTAPTLECAGPNAPAKTFGPGRGAYDWGLGGPCPEAAPTLSPTLSAPMYQKCRAILCADPRKPDPSHAARPAPAGS</sequence>
<comment type="caution">
    <text evidence="2">The sequence shown here is derived from an EMBL/GenBank/DDBJ whole genome shotgun (WGS) entry which is preliminary data.</text>
</comment>
<protein>
    <submittedName>
        <fullName evidence="2">Uncharacterized protein</fullName>
    </submittedName>
</protein>
<organism evidence="2 3">
    <name type="scientific">Ralstonia solanacearum (strain UW551)</name>
    <dbReference type="NCBI Taxonomy" id="342110"/>
    <lineage>
        <taxon>Bacteria</taxon>
        <taxon>Pseudomonadati</taxon>
        <taxon>Pseudomonadota</taxon>
        <taxon>Betaproteobacteria</taxon>
        <taxon>Burkholderiales</taxon>
        <taxon>Burkholderiaceae</taxon>
        <taxon>Ralstonia</taxon>
        <taxon>Ralstonia solanacearum species complex</taxon>
    </lineage>
</organism>
<evidence type="ECO:0000313" key="2">
    <source>
        <dbReference type="EMBL" id="EAP73853.1"/>
    </source>
</evidence>
<feature type="region of interest" description="Disordered" evidence="1">
    <location>
        <begin position="1"/>
        <end position="58"/>
    </location>
</feature>
<dbReference type="Proteomes" id="UP000005933">
    <property type="component" value="Unassembled WGS sequence"/>
</dbReference>
<proteinExistence type="predicted"/>